<dbReference type="Proteomes" id="UP000076532">
    <property type="component" value="Unassembled WGS sequence"/>
</dbReference>
<sequence>MQTEKHNNTPFQILADDMTPILSDMGQAATDFSKGMQAAMIALYSIQAALIAYYSTRNSKGLIESFQNTRNGLRADWEKYTIFFKGCQAYSEDYVALCQYSVTHRSSETLAFASDVLDMAKDLSRETRILQFNNSRACAALETDIQRLPSDLRRKPSPTVVVNFNVEMNNDKLTDFIQHVNSPTTYDGVEAVRELNAALTTVRTSFHNLDLFWTRQVALLVDASSPKSTFTVTAPDLKSISETWSRYRVALQSIVATFSTSSDAVKVDPINEFVKDQRPPRSLWSRFKHALCM</sequence>
<gene>
    <name evidence="1" type="ORF">FIBSPDRAFT_1050452</name>
</gene>
<dbReference type="OrthoDB" id="2931302at2759"/>
<name>A0A166AT34_9AGAM</name>
<dbReference type="AlphaFoldDB" id="A0A166AT34"/>
<evidence type="ECO:0000313" key="1">
    <source>
        <dbReference type="EMBL" id="KZP11930.1"/>
    </source>
</evidence>
<reference evidence="1 2" key="1">
    <citation type="journal article" date="2016" name="Mol. Biol. Evol.">
        <title>Comparative Genomics of Early-Diverging Mushroom-Forming Fungi Provides Insights into the Origins of Lignocellulose Decay Capabilities.</title>
        <authorList>
            <person name="Nagy L.G."/>
            <person name="Riley R."/>
            <person name="Tritt A."/>
            <person name="Adam C."/>
            <person name="Daum C."/>
            <person name="Floudas D."/>
            <person name="Sun H."/>
            <person name="Yadav J.S."/>
            <person name="Pangilinan J."/>
            <person name="Larsson K.H."/>
            <person name="Matsuura K."/>
            <person name="Barry K."/>
            <person name="Labutti K."/>
            <person name="Kuo R."/>
            <person name="Ohm R.A."/>
            <person name="Bhattacharya S.S."/>
            <person name="Shirouzu T."/>
            <person name="Yoshinaga Y."/>
            <person name="Martin F.M."/>
            <person name="Grigoriev I.V."/>
            <person name="Hibbett D.S."/>
        </authorList>
    </citation>
    <scope>NUCLEOTIDE SEQUENCE [LARGE SCALE GENOMIC DNA]</scope>
    <source>
        <strain evidence="1 2">CBS 109695</strain>
    </source>
</reference>
<evidence type="ECO:0000313" key="2">
    <source>
        <dbReference type="Proteomes" id="UP000076532"/>
    </source>
</evidence>
<keyword evidence="2" id="KW-1185">Reference proteome</keyword>
<organism evidence="1 2">
    <name type="scientific">Athelia psychrophila</name>
    <dbReference type="NCBI Taxonomy" id="1759441"/>
    <lineage>
        <taxon>Eukaryota</taxon>
        <taxon>Fungi</taxon>
        <taxon>Dikarya</taxon>
        <taxon>Basidiomycota</taxon>
        <taxon>Agaricomycotina</taxon>
        <taxon>Agaricomycetes</taxon>
        <taxon>Agaricomycetidae</taxon>
        <taxon>Atheliales</taxon>
        <taxon>Atheliaceae</taxon>
        <taxon>Athelia</taxon>
    </lineage>
</organism>
<dbReference type="EMBL" id="KV417655">
    <property type="protein sequence ID" value="KZP11930.1"/>
    <property type="molecule type" value="Genomic_DNA"/>
</dbReference>
<protein>
    <submittedName>
        <fullName evidence="1">Uncharacterized protein</fullName>
    </submittedName>
</protein>
<proteinExistence type="predicted"/>
<accession>A0A166AT34</accession>